<organism evidence="2">
    <name type="scientific">Mytilinidion resinicola</name>
    <dbReference type="NCBI Taxonomy" id="574789"/>
    <lineage>
        <taxon>Eukaryota</taxon>
        <taxon>Fungi</taxon>
        <taxon>Dikarya</taxon>
        <taxon>Ascomycota</taxon>
        <taxon>Pezizomycotina</taxon>
        <taxon>Dothideomycetes</taxon>
        <taxon>Pleosporomycetidae</taxon>
        <taxon>Mytilinidiales</taxon>
        <taxon>Mytilinidiaceae</taxon>
        <taxon>Mytilinidion</taxon>
    </lineage>
</organism>
<dbReference type="OrthoDB" id="3941875at2759"/>
<evidence type="ECO:0000313" key="3">
    <source>
        <dbReference type="Proteomes" id="UP000504636"/>
    </source>
</evidence>
<feature type="compositionally biased region" description="Basic and acidic residues" evidence="1">
    <location>
        <begin position="85"/>
        <end position="99"/>
    </location>
</feature>
<reference evidence="2 4" key="1">
    <citation type="journal article" date="2020" name="Stud. Mycol.">
        <title>101 Dothideomycetes genomes: a test case for predicting lifestyles and emergence of pathogens.</title>
        <authorList>
            <person name="Haridas S."/>
            <person name="Albert R."/>
            <person name="Binder M."/>
            <person name="Bloem J."/>
            <person name="Labutti K."/>
            <person name="Salamov A."/>
            <person name="Andreopoulos B."/>
            <person name="Baker S."/>
            <person name="Barry K."/>
            <person name="Bills G."/>
            <person name="Bluhm B."/>
            <person name="Cannon C."/>
            <person name="Castanera R."/>
            <person name="Culley D."/>
            <person name="Daum C."/>
            <person name="Ezra D."/>
            <person name="Gonzalez J."/>
            <person name="Henrissat B."/>
            <person name="Kuo A."/>
            <person name="Liang C."/>
            <person name="Lipzen A."/>
            <person name="Lutzoni F."/>
            <person name="Magnuson J."/>
            <person name="Mondo S."/>
            <person name="Nolan M."/>
            <person name="Ohm R."/>
            <person name="Pangilinan J."/>
            <person name="Park H.-J."/>
            <person name="Ramirez L."/>
            <person name="Alfaro M."/>
            <person name="Sun H."/>
            <person name="Tritt A."/>
            <person name="Yoshinaga Y."/>
            <person name="Zwiers L.-H."/>
            <person name="Turgeon B."/>
            <person name="Goodwin S."/>
            <person name="Spatafora J."/>
            <person name="Crous P."/>
            <person name="Grigoriev I."/>
        </authorList>
    </citation>
    <scope>NUCLEOTIDE SEQUENCE</scope>
    <source>
        <strain evidence="2 4">CBS 304.34</strain>
    </source>
</reference>
<dbReference type="Proteomes" id="UP000504636">
    <property type="component" value="Unplaced"/>
</dbReference>
<feature type="compositionally biased region" description="Acidic residues" evidence="1">
    <location>
        <begin position="175"/>
        <end position="185"/>
    </location>
</feature>
<dbReference type="EMBL" id="MU003705">
    <property type="protein sequence ID" value="KAF2807497.1"/>
    <property type="molecule type" value="Genomic_DNA"/>
</dbReference>
<dbReference type="GeneID" id="54469808"/>
<evidence type="ECO:0000313" key="4">
    <source>
        <dbReference type="RefSeq" id="XP_033574461.1"/>
    </source>
</evidence>
<protein>
    <submittedName>
        <fullName evidence="2 4">Uncharacterized protein</fullName>
    </submittedName>
</protein>
<reference evidence="4" key="3">
    <citation type="submission" date="2025-04" db="UniProtKB">
        <authorList>
            <consortium name="RefSeq"/>
        </authorList>
    </citation>
    <scope>IDENTIFICATION</scope>
    <source>
        <strain evidence="4">CBS 304.34</strain>
    </source>
</reference>
<gene>
    <name evidence="2 4" type="ORF">BDZ99DRAFT_80757</name>
</gene>
<keyword evidence="3" id="KW-1185">Reference proteome</keyword>
<name>A0A6A6YHW7_9PEZI</name>
<proteinExistence type="predicted"/>
<dbReference type="AlphaFoldDB" id="A0A6A6YHW7"/>
<accession>A0A6A6YHW7</accession>
<evidence type="ECO:0000313" key="2">
    <source>
        <dbReference type="EMBL" id="KAF2807497.1"/>
    </source>
</evidence>
<evidence type="ECO:0000256" key="1">
    <source>
        <dbReference type="SAM" id="MobiDB-lite"/>
    </source>
</evidence>
<dbReference type="RefSeq" id="XP_033574461.1">
    <property type="nucleotide sequence ID" value="XM_033728915.1"/>
</dbReference>
<feature type="region of interest" description="Disordered" evidence="1">
    <location>
        <begin position="76"/>
        <end position="185"/>
    </location>
</feature>
<sequence length="185" mass="20502">MTSRPDSPSTTTASQDLPIDFLDIVGTQGAFLVPRAGTPVAQEAYDDQFVAALELHLDAVLTEQICRRVMYHDAADDWPIGRTPPEVKEKRKAELKALEELEGATSDDGSDNDDDKDKGGNDIGARVEPGKTVAAPDRPRRPRRPRQAGRFPTPPLSAESPLTAPHRRKRRRISEEDDEEKERPV</sequence>
<reference evidence="4" key="2">
    <citation type="submission" date="2020-04" db="EMBL/GenBank/DDBJ databases">
        <authorList>
            <consortium name="NCBI Genome Project"/>
        </authorList>
    </citation>
    <scope>NUCLEOTIDE SEQUENCE</scope>
    <source>
        <strain evidence="4">CBS 304.34</strain>
    </source>
</reference>